<dbReference type="SUPFAM" id="SSF52058">
    <property type="entry name" value="L domain-like"/>
    <property type="match status" value="1"/>
</dbReference>
<feature type="compositionally biased region" description="Basic and acidic residues" evidence="4">
    <location>
        <begin position="241"/>
        <end position="255"/>
    </location>
</feature>
<evidence type="ECO:0000256" key="4">
    <source>
        <dbReference type="SAM" id="MobiDB-lite"/>
    </source>
</evidence>
<dbReference type="InterPro" id="IPR001611">
    <property type="entry name" value="Leu-rich_rpt"/>
</dbReference>
<keyword evidence="5" id="KW-0472">Membrane</keyword>
<dbReference type="Gene3D" id="3.80.10.10">
    <property type="entry name" value="Ribonuclease Inhibitor"/>
    <property type="match status" value="1"/>
</dbReference>
<evidence type="ECO:0000256" key="6">
    <source>
        <dbReference type="SAM" id="SignalP"/>
    </source>
</evidence>
<evidence type="ECO:0000259" key="7">
    <source>
        <dbReference type="SMART" id="SM00082"/>
    </source>
</evidence>
<feature type="chain" id="PRO_5045398230" description="LRRCT domain-containing protein" evidence="6">
    <location>
        <begin position="27"/>
        <end position="690"/>
    </location>
</feature>
<keyword evidence="2 6" id="KW-0732">Signal</keyword>
<gene>
    <name evidence="8" type="ORF">XYLVIOL_LOCUS6307</name>
</gene>
<dbReference type="EMBL" id="CAXAJV020001293">
    <property type="protein sequence ID" value="CAL7943814.1"/>
    <property type="molecule type" value="Genomic_DNA"/>
</dbReference>
<dbReference type="SMART" id="SM00082">
    <property type="entry name" value="LRRCT"/>
    <property type="match status" value="1"/>
</dbReference>
<feature type="compositionally biased region" description="Polar residues" evidence="4">
    <location>
        <begin position="626"/>
        <end position="642"/>
    </location>
</feature>
<feature type="compositionally biased region" description="Basic and acidic residues" evidence="4">
    <location>
        <begin position="606"/>
        <end position="625"/>
    </location>
</feature>
<feature type="signal peptide" evidence="6">
    <location>
        <begin position="1"/>
        <end position="26"/>
    </location>
</feature>
<dbReference type="Proteomes" id="UP001642520">
    <property type="component" value="Unassembled WGS sequence"/>
</dbReference>
<sequence>MCESDRKMHKTLLPLLVVLTHSSCFAGVCIVKNDVVALCEELQDVKRSESQYFEKLSTVVSQPVLTPGLFDNLTNLQHLDLSASSIESIEPGSFDKLVRLKSLSLAKNRIEHLGLDSLNGLNRLHSLNLRKNKIRQLPPVLATLKSLRHLNLNENPLQCNCATLRTRDLIIQRHVNISNETVCEGPGTSKGALLLELDAAIVCQLEEQDREMQNDQPRDDSLDELGSGNSFPEDENSAEFSEIKDDVPEPPKELEIETPFPQVPESTTVATILETKPVETSQKSSNAVAETAVSTEATKVIDRPDDNDNEIFFESEERKESPTTTATDKKKLYKDALFYPVESSGDGDEGSGEGSGSEMVFDNWQKIGVVEQTSENGGLLDLLFNVLRPTAETSTASADPDLEEEQFIDASLDKEEKKDVLAPRKIDTDYEAKSATDSAVTVANTTDVVELVDNGLHDLTKLGNVQAEEEGTTDEVSNVSPAKQSKKGMGSYVVLVALLAILASLIGFAAYKGDFCRKGRKRGDVESGTELKDMQKALLETSNSTQPKIASNGNVESAPLVEDVTDHDELKMSNDRQVIADIPKFPNGTSDRLEPVKPARTASPQEDPRTREADHDGSSLKDDSLSVRSGSMDQAVNNSSIGRLSDVNVPPLSPGAQRVKITLQENPDSVPKTPILITRTMADENLVKTP</sequence>
<feature type="domain" description="LRRCT" evidence="7">
    <location>
        <begin position="155"/>
        <end position="204"/>
    </location>
</feature>
<evidence type="ECO:0000313" key="9">
    <source>
        <dbReference type="Proteomes" id="UP001642520"/>
    </source>
</evidence>
<proteinExistence type="predicted"/>
<keyword evidence="5" id="KW-0812">Transmembrane</keyword>
<dbReference type="SMART" id="SM00369">
    <property type="entry name" value="LRR_TYP"/>
    <property type="match status" value="3"/>
</dbReference>
<accession>A0ABP1NVB5</accession>
<dbReference type="InterPro" id="IPR000483">
    <property type="entry name" value="Cys-rich_flank_reg_C"/>
</dbReference>
<organism evidence="8 9">
    <name type="scientific">Xylocopa violacea</name>
    <name type="common">Violet carpenter bee</name>
    <name type="synonym">Apis violacea</name>
    <dbReference type="NCBI Taxonomy" id="135666"/>
    <lineage>
        <taxon>Eukaryota</taxon>
        <taxon>Metazoa</taxon>
        <taxon>Ecdysozoa</taxon>
        <taxon>Arthropoda</taxon>
        <taxon>Hexapoda</taxon>
        <taxon>Insecta</taxon>
        <taxon>Pterygota</taxon>
        <taxon>Neoptera</taxon>
        <taxon>Endopterygota</taxon>
        <taxon>Hymenoptera</taxon>
        <taxon>Apocrita</taxon>
        <taxon>Aculeata</taxon>
        <taxon>Apoidea</taxon>
        <taxon>Anthophila</taxon>
        <taxon>Apidae</taxon>
        <taxon>Xylocopa</taxon>
        <taxon>Xylocopa</taxon>
    </lineage>
</organism>
<evidence type="ECO:0000256" key="2">
    <source>
        <dbReference type="ARBA" id="ARBA00022729"/>
    </source>
</evidence>
<keyword evidence="1" id="KW-0433">Leucine-rich repeat</keyword>
<keyword evidence="9" id="KW-1185">Reference proteome</keyword>
<name>A0ABP1NVB5_XYLVO</name>
<dbReference type="InterPro" id="IPR003591">
    <property type="entry name" value="Leu-rich_rpt_typical-subtyp"/>
</dbReference>
<dbReference type="PANTHER" id="PTHR24369">
    <property type="entry name" value="ANTIGEN BSP, PUTATIVE-RELATED"/>
    <property type="match status" value="1"/>
</dbReference>
<keyword evidence="3" id="KW-0677">Repeat</keyword>
<feature type="region of interest" description="Disordered" evidence="4">
    <location>
        <begin position="571"/>
        <end position="654"/>
    </location>
</feature>
<dbReference type="InterPro" id="IPR032675">
    <property type="entry name" value="LRR_dom_sf"/>
</dbReference>
<dbReference type="PANTHER" id="PTHR24369:SF210">
    <property type="entry name" value="CHAOPTIN-RELATED"/>
    <property type="match status" value="1"/>
</dbReference>
<protein>
    <recommendedName>
        <fullName evidence="7">LRRCT domain-containing protein</fullName>
    </recommendedName>
</protein>
<evidence type="ECO:0000256" key="1">
    <source>
        <dbReference type="ARBA" id="ARBA00022614"/>
    </source>
</evidence>
<feature type="region of interest" description="Disordered" evidence="4">
    <location>
        <begin position="209"/>
        <end position="267"/>
    </location>
</feature>
<dbReference type="PROSITE" id="PS51450">
    <property type="entry name" value="LRR"/>
    <property type="match status" value="1"/>
</dbReference>
<comment type="caution">
    <text evidence="8">The sequence shown here is derived from an EMBL/GenBank/DDBJ whole genome shotgun (WGS) entry which is preliminary data.</text>
</comment>
<keyword evidence="5" id="KW-1133">Transmembrane helix</keyword>
<reference evidence="8 9" key="1">
    <citation type="submission" date="2024-08" db="EMBL/GenBank/DDBJ databases">
        <authorList>
            <person name="Will J Nash"/>
            <person name="Angela Man"/>
            <person name="Seanna McTaggart"/>
            <person name="Kendall Baker"/>
            <person name="Tom Barker"/>
            <person name="Leah Catchpole"/>
            <person name="Alex Durrant"/>
            <person name="Karim Gharbi"/>
            <person name="Naomi Irish"/>
            <person name="Gemy Kaithakottil"/>
            <person name="Debby Ku"/>
            <person name="Aaliyah Providence"/>
            <person name="Felix Shaw"/>
            <person name="David Swarbreck"/>
            <person name="Chris Watkins"/>
            <person name="Ann M. McCartney"/>
            <person name="Giulio Formenti"/>
            <person name="Alice Mouton"/>
            <person name="Noel Vella"/>
            <person name="Bjorn M von Reumont"/>
            <person name="Adriana Vella"/>
            <person name="Wilfried Haerty"/>
        </authorList>
    </citation>
    <scope>NUCLEOTIDE SEQUENCE [LARGE SCALE GENOMIC DNA]</scope>
</reference>
<dbReference type="Pfam" id="PF13855">
    <property type="entry name" value="LRR_8"/>
    <property type="match status" value="1"/>
</dbReference>
<evidence type="ECO:0000256" key="5">
    <source>
        <dbReference type="SAM" id="Phobius"/>
    </source>
</evidence>
<feature type="transmembrane region" description="Helical" evidence="5">
    <location>
        <begin position="489"/>
        <end position="511"/>
    </location>
</feature>
<feature type="compositionally biased region" description="Basic and acidic residues" evidence="4">
    <location>
        <begin position="210"/>
        <end position="220"/>
    </location>
</feature>
<evidence type="ECO:0000256" key="3">
    <source>
        <dbReference type="ARBA" id="ARBA00022737"/>
    </source>
</evidence>
<evidence type="ECO:0000313" key="8">
    <source>
        <dbReference type="EMBL" id="CAL7943814.1"/>
    </source>
</evidence>
<dbReference type="InterPro" id="IPR050541">
    <property type="entry name" value="LRR_TM_domain-containing"/>
</dbReference>